<accession>A0A074YP39</accession>
<dbReference type="CDD" id="cd07822">
    <property type="entry name" value="SRPBCC_4"/>
    <property type="match status" value="1"/>
</dbReference>
<keyword evidence="2" id="KW-1185">Reference proteome</keyword>
<dbReference type="GeneID" id="25368402"/>
<dbReference type="HOGENOM" id="CLU_069867_0_0_1"/>
<reference evidence="1 2" key="1">
    <citation type="journal article" date="2014" name="BMC Genomics">
        <title>Genome sequencing of four Aureobasidium pullulans varieties: biotechnological potential, stress tolerance, and description of new species.</title>
        <authorList>
            <person name="Gostin Ar C."/>
            <person name="Ohm R.A."/>
            <person name="Kogej T."/>
            <person name="Sonjak S."/>
            <person name="Turk M."/>
            <person name="Zajc J."/>
            <person name="Zalar P."/>
            <person name="Grube M."/>
            <person name="Sun H."/>
            <person name="Han J."/>
            <person name="Sharma A."/>
            <person name="Chiniquy J."/>
            <person name="Ngan C.Y."/>
            <person name="Lipzen A."/>
            <person name="Barry K."/>
            <person name="Grigoriev I.V."/>
            <person name="Gunde-Cimerman N."/>
        </authorList>
    </citation>
    <scope>NUCLEOTIDE SEQUENCE [LARGE SCALE GENOMIC DNA]</scope>
    <source>
        <strain evidence="1 2">EXF-2481</strain>
    </source>
</reference>
<gene>
    <name evidence="1" type="ORF">AUEXF2481DRAFT_4791</name>
</gene>
<dbReference type="SUPFAM" id="SSF55961">
    <property type="entry name" value="Bet v1-like"/>
    <property type="match status" value="1"/>
</dbReference>
<protein>
    <recommendedName>
        <fullName evidence="3">Coenzyme Q-binding protein COQ10 START domain-containing protein</fullName>
    </recommendedName>
</protein>
<proteinExistence type="predicted"/>
<dbReference type="OrthoDB" id="509124at2759"/>
<dbReference type="RefSeq" id="XP_013344100.1">
    <property type="nucleotide sequence ID" value="XM_013488646.1"/>
</dbReference>
<dbReference type="InterPro" id="IPR023393">
    <property type="entry name" value="START-like_dom_sf"/>
</dbReference>
<evidence type="ECO:0000313" key="1">
    <source>
        <dbReference type="EMBL" id="KEQ95837.1"/>
    </source>
</evidence>
<dbReference type="AlphaFoldDB" id="A0A074YP39"/>
<dbReference type="Proteomes" id="UP000030641">
    <property type="component" value="Unassembled WGS sequence"/>
</dbReference>
<organism evidence="1 2">
    <name type="scientific">Aureobasidium subglaciale (strain EXF-2481)</name>
    <name type="common">Aureobasidium pullulans var. subglaciale</name>
    <dbReference type="NCBI Taxonomy" id="1043005"/>
    <lineage>
        <taxon>Eukaryota</taxon>
        <taxon>Fungi</taxon>
        <taxon>Dikarya</taxon>
        <taxon>Ascomycota</taxon>
        <taxon>Pezizomycotina</taxon>
        <taxon>Dothideomycetes</taxon>
        <taxon>Dothideomycetidae</taxon>
        <taxon>Dothideales</taxon>
        <taxon>Saccotheciaceae</taxon>
        <taxon>Aureobasidium</taxon>
    </lineage>
</organism>
<dbReference type="Gene3D" id="3.30.530.20">
    <property type="match status" value="1"/>
</dbReference>
<evidence type="ECO:0000313" key="2">
    <source>
        <dbReference type="Proteomes" id="UP000030641"/>
    </source>
</evidence>
<dbReference type="EMBL" id="KL584758">
    <property type="protein sequence ID" value="KEQ95837.1"/>
    <property type="molecule type" value="Genomic_DNA"/>
</dbReference>
<evidence type="ECO:0008006" key="3">
    <source>
        <dbReference type="Google" id="ProtNLM"/>
    </source>
</evidence>
<dbReference type="OMA" id="VYVVRWM"/>
<dbReference type="InParanoid" id="A0A074YP39"/>
<sequence length="204" mass="22590">MTVADSSTPRPTPTIPNGGFFSAFAETKIAAPPAAVYKALIDTSIWGDWNDFVSSVTITKRPSTSLESGDATMKKDMVLSFQVNMTPSMTTTSKELVTHVDECPIGTQPGHITRINWVMDNKGNFAPKFILTAERVNEIEDLGDGTCIYRSWETFAGFAARIVKWKFGQALQKNFDNWATGLRQYVEEQDIKARERDAAIELAA</sequence>
<name>A0A074YP39_AURSE</name>